<organism evidence="7 8">
    <name type="scientific">Candidatus Microsaccharimonas sossegonensis</name>
    <dbReference type="NCBI Taxonomy" id="2506948"/>
    <lineage>
        <taxon>Bacteria</taxon>
        <taxon>Candidatus Saccharimonadota</taxon>
        <taxon>Candidatus Saccharimonadia</taxon>
        <taxon>Candidatus Saccharimonadales</taxon>
        <taxon>Candidatus Saccharimonadaceae</taxon>
        <taxon>Candidatus Microsaccharimonas</taxon>
    </lineage>
</organism>
<gene>
    <name evidence="7" type="ORF">EOT05_03250</name>
</gene>
<keyword evidence="8" id="KW-1185">Reference proteome</keyword>
<evidence type="ECO:0000256" key="2">
    <source>
        <dbReference type="ARBA" id="ARBA00022481"/>
    </source>
</evidence>
<reference evidence="7" key="1">
    <citation type="submission" date="2019-01" db="EMBL/GenBank/DDBJ databases">
        <title>Genomic signatures and co-occurrence patterns of the ultra-small Saccharimodia (Patescibacteria phylum) suggest a symbiotic lifestyle.</title>
        <authorList>
            <person name="Lemos L."/>
            <person name="Medeiros J."/>
            <person name="Andreote F."/>
            <person name="Fernandes G."/>
            <person name="Varani A."/>
            <person name="Oliveira G."/>
            <person name="Pylro V."/>
        </authorList>
    </citation>
    <scope>NUCLEOTIDE SEQUENCE [LARGE SCALE GENOMIC DNA]</scope>
    <source>
        <strain evidence="7">AMD02</strain>
    </source>
</reference>
<proteinExistence type="predicted"/>
<evidence type="ECO:0000256" key="6">
    <source>
        <dbReference type="SAM" id="Phobius"/>
    </source>
</evidence>
<dbReference type="InterPro" id="IPR045584">
    <property type="entry name" value="Pilin-like"/>
</dbReference>
<dbReference type="EMBL" id="SCKX01000001">
    <property type="protein sequence ID" value="RWZ78739.1"/>
    <property type="molecule type" value="Genomic_DNA"/>
</dbReference>
<dbReference type="InterPro" id="IPR012902">
    <property type="entry name" value="N_methyl_site"/>
</dbReference>
<keyword evidence="3 6" id="KW-0812">Transmembrane</keyword>
<keyword evidence="2" id="KW-0488">Methylation</keyword>
<keyword evidence="5 6" id="KW-0472">Membrane</keyword>
<comment type="caution">
    <text evidence="7">The sequence shown here is derived from an EMBL/GenBank/DDBJ whole genome shotgun (WGS) entry which is preliminary data.</text>
</comment>
<accession>A0A4Q0AIA9</accession>
<keyword evidence="4 6" id="KW-1133">Transmembrane helix</keyword>
<dbReference type="Pfam" id="PF07963">
    <property type="entry name" value="N_methyl"/>
    <property type="match status" value="1"/>
</dbReference>
<dbReference type="PANTHER" id="PTHR30093:SF44">
    <property type="entry name" value="TYPE II SECRETION SYSTEM CORE PROTEIN G"/>
    <property type="match status" value="1"/>
</dbReference>
<evidence type="ECO:0000256" key="4">
    <source>
        <dbReference type="ARBA" id="ARBA00022989"/>
    </source>
</evidence>
<dbReference type="GO" id="GO:0016020">
    <property type="term" value="C:membrane"/>
    <property type="evidence" value="ECO:0007669"/>
    <property type="project" value="UniProtKB-SubCell"/>
</dbReference>
<evidence type="ECO:0000313" key="7">
    <source>
        <dbReference type="EMBL" id="RWZ78739.1"/>
    </source>
</evidence>
<dbReference type="SUPFAM" id="SSF54523">
    <property type="entry name" value="Pili subunits"/>
    <property type="match status" value="1"/>
</dbReference>
<feature type="transmembrane region" description="Helical" evidence="6">
    <location>
        <begin position="7"/>
        <end position="31"/>
    </location>
</feature>
<name>A0A4Q0AIA9_9BACT</name>
<evidence type="ECO:0000256" key="5">
    <source>
        <dbReference type="ARBA" id="ARBA00023136"/>
    </source>
</evidence>
<comment type="subcellular location">
    <subcellularLocation>
        <location evidence="1">Membrane</location>
        <topology evidence="1">Single-pass membrane protein</topology>
    </subcellularLocation>
</comment>
<dbReference type="Proteomes" id="UP000289257">
    <property type="component" value="Unassembled WGS sequence"/>
</dbReference>
<sequence>MQKNNRGFTIVELIVVIVVIGILAAITSIAFNRVRQSAAEATLKSDLVNSAKILANDVATNNAYPIATSAANGGRGLPTSTGTFYTVYTYNNGGTPSYILIGANTATPNKYAVTSTNNVPTLVTGSPPTVTFPTSDTASNSDGCGGQYYDFNLYSTAAGTPAPTVQWQRLSTKNSLTGSWVDIPGATTNFYIWNAQNILTELDYMLFRAVWTSSFYTTVSPTLKITFTNGC</sequence>
<evidence type="ECO:0000313" key="8">
    <source>
        <dbReference type="Proteomes" id="UP000289257"/>
    </source>
</evidence>
<dbReference type="PANTHER" id="PTHR30093">
    <property type="entry name" value="GENERAL SECRETION PATHWAY PROTEIN G"/>
    <property type="match status" value="1"/>
</dbReference>
<evidence type="ECO:0000256" key="1">
    <source>
        <dbReference type="ARBA" id="ARBA00004167"/>
    </source>
</evidence>
<dbReference type="AlphaFoldDB" id="A0A4Q0AIA9"/>
<dbReference type="NCBIfam" id="TIGR02532">
    <property type="entry name" value="IV_pilin_GFxxxE"/>
    <property type="match status" value="1"/>
</dbReference>
<evidence type="ECO:0000256" key="3">
    <source>
        <dbReference type="ARBA" id="ARBA00022692"/>
    </source>
</evidence>
<dbReference type="Gene3D" id="3.30.700.10">
    <property type="entry name" value="Glycoprotein, Type 4 Pilin"/>
    <property type="match status" value="1"/>
</dbReference>
<protein>
    <submittedName>
        <fullName evidence="7">Prepilin-type N-terminal cleavage/methylation domain-containing protein</fullName>
    </submittedName>
</protein>